<gene>
    <name evidence="2" type="ORF">SAMN05216605_103197</name>
</gene>
<proteinExistence type="predicted"/>
<keyword evidence="1" id="KW-0812">Transmembrane</keyword>
<dbReference type="AlphaFoldDB" id="A0A1G7X7Y1"/>
<feature type="transmembrane region" description="Helical" evidence="1">
    <location>
        <begin position="58"/>
        <end position="77"/>
    </location>
</feature>
<keyword evidence="1" id="KW-1133">Transmembrane helix</keyword>
<keyword evidence="3" id="KW-1185">Reference proteome</keyword>
<sequence>MKLIKLIVYGVVIGAVVNFFFEIFFVPPGEPASALATGSVFLTGFLLGASISRYVSWGWSLGGVGGMSAGLIGPTPLMFFFPDTSYEKVLPWLFLSGAIGFPLGGYYADKMFRRISNYWRARSPGRDN</sequence>
<evidence type="ECO:0000313" key="2">
    <source>
        <dbReference type="EMBL" id="SDG80275.1"/>
    </source>
</evidence>
<name>A0A1G7X7Y1_9PSED</name>
<evidence type="ECO:0000313" key="3">
    <source>
        <dbReference type="Proteomes" id="UP000182894"/>
    </source>
</evidence>
<feature type="transmembrane region" description="Helical" evidence="1">
    <location>
        <begin position="7"/>
        <end position="26"/>
    </location>
</feature>
<organism evidence="2 3">
    <name type="scientific">Pseudomonas abietaniphila</name>
    <dbReference type="NCBI Taxonomy" id="89065"/>
    <lineage>
        <taxon>Bacteria</taxon>
        <taxon>Pseudomonadati</taxon>
        <taxon>Pseudomonadota</taxon>
        <taxon>Gammaproteobacteria</taxon>
        <taxon>Pseudomonadales</taxon>
        <taxon>Pseudomonadaceae</taxon>
        <taxon>Pseudomonas</taxon>
    </lineage>
</organism>
<dbReference type="Proteomes" id="UP000182894">
    <property type="component" value="Unassembled WGS sequence"/>
</dbReference>
<protein>
    <submittedName>
        <fullName evidence="2">Uncharacterized protein</fullName>
    </submittedName>
</protein>
<accession>A0A1G7X7Y1</accession>
<keyword evidence="1" id="KW-0472">Membrane</keyword>
<feature type="transmembrane region" description="Helical" evidence="1">
    <location>
        <begin position="89"/>
        <end position="108"/>
    </location>
</feature>
<feature type="transmembrane region" description="Helical" evidence="1">
    <location>
        <begin position="32"/>
        <end position="51"/>
    </location>
</feature>
<dbReference type="RefSeq" id="WP_074751783.1">
    <property type="nucleotide sequence ID" value="NZ_FNCO01000003.1"/>
</dbReference>
<evidence type="ECO:0000256" key="1">
    <source>
        <dbReference type="SAM" id="Phobius"/>
    </source>
</evidence>
<dbReference type="EMBL" id="FNCO01000003">
    <property type="protein sequence ID" value="SDG80275.1"/>
    <property type="molecule type" value="Genomic_DNA"/>
</dbReference>
<reference evidence="3" key="1">
    <citation type="submission" date="2016-10" db="EMBL/GenBank/DDBJ databases">
        <authorList>
            <person name="Varghese N."/>
            <person name="Submissions S."/>
        </authorList>
    </citation>
    <scope>NUCLEOTIDE SEQUENCE [LARGE SCALE GENOMIC DNA]</scope>
    <source>
        <strain evidence="3">ATCC 700689</strain>
    </source>
</reference>